<dbReference type="OrthoDB" id="9782993at2"/>
<dbReference type="RefSeq" id="WP_077591302.1">
    <property type="nucleotide sequence ID" value="NZ_CP019641.1"/>
</dbReference>
<dbReference type="SUPFAM" id="SSF89447">
    <property type="entry name" value="AbrB/MazE/MraZ-like"/>
    <property type="match status" value="1"/>
</dbReference>
<dbReference type="PANTHER" id="PTHR36432">
    <property type="match status" value="1"/>
</dbReference>
<proteinExistence type="predicted"/>
<evidence type="ECO:0000259" key="2">
    <source>
        <dbReference type="PROSITE" id="PS51740"/>
    </source>
</evidence>
<reference evidence="3 4" key="1">
    <citation type="submission" date="2017-02" db="EMBL/GenBank/DDBJ databases">
        <title>The complete genomic sequence of a novel cold adapted crude oil-degrading bacterium Planococcus qaidamina Y42.</title>
        <authorList>
            <person name="Yang R."/>
        </authorList>
    </citation>
    <scope>NUCLEOTIDE SEQUENCE [LARGE SCALE GENOMIC DNA]</scope>
    <source>
        <strain evidence="3 4">Y42</strain>
        <plasmid evidence="3 4">unnamed1</plasmid>
    </source>
</reference>
<feature type="domain" description="SpoVT-AbrB" evidence="2">
    <location>
        <begin position="5"/>
        <end position="50"/>
    </location>
</feature>
<dbReference type="Pfam" id="PF04014">
    <property type="entry name" value="MazE_antitoxin"/>
    <property type="match status" value="1"/>
</dbReference>
<dbReference type="GO" id="GO:0003677">
    <property type="term" value="F:DNA binding"/>
    <property type="evidence" value="ECO:0007669"/>
    <property type="project" value="UniProtKB-UniRule"/>
</dbReference>
<evidence type="ECO:0000313" key="4">
    <source>
        <dbReference type="Proteomes" id="UP000188184"/>
    </source>
</evidence>
<dbReference type="AlphaFoldDB" id="A0A1Q2L501"/>
<keyword evidence="1" id="KW-0238">DNA-binding</keyword>
<organism evidence="3 4">
    <name type="scientific">Planococcus lenghuensis</name>
    <dbReference type="NCBI Taxonomy" id="2213202"/>
    <lineage>
        <taxon>Bacteria</taxon>
        <taxon>Bacillati</taxon>
        <taxon>Bacillota</taxon>
        <taxon>Bacilli</taxon>
        <taxon>Bacillales</taxon>
        <taxon>Caryophanaceae</taxon>
        <taxon>Planococcus</taxon>
    </lineage>
</organism>
<dbReference type="NCBIfam" id="TIGR01439">
    <property type="entry name" value="lp_hng_hel_AbrB"/>
    <property type="match status" value="1"/>
</dbReference>
<dbReference type="PROSITE" id="PS51740">
    <property type="entry name" value="SPOVT_ABRB"/>
    <property type="match status" value="1"/>
</dbReference>
<dbReference type="InterPro" id="IPR040678">
    <property type="entry name" value="AbrB_C"/>
</dbReference>
<dbReference type="Pfam" id="PF18277">
    <property type="entry name" value="AbrB_C"/>
    <property type="match status" value="1"/>
</dbReference>
<dbReference type="SMART" id="SM00966">
    <property type="entry name" value="SpoVT_AbrB"/>
    <property type="match status" value="1"/>
</dbReference>
<keyword evidence="3" id="KW-0614">Plasmid</keyword>
<dbReference type="PANTHER" id="PTHR36432:SF4">
    <property type="entry name" value="TRANSITION STATE REGULATOR ABH-RELATED"/>
    <property type="match status" value="1"/>
</dbReference>
<name>A0A1Q2L501_9BACL</name>
<dbReference type="EMBL" id="CP019641">
    <property type="protein sequence ID" value="AQQ55444.1"/>
    <property type="molecule type" value="Genomic_DNA"/>
</dbReference>
<dbReference type="Proteomes" id="UP000188184">
    <property type="component" value="Plasmid unnamed1"/>
</dbReference>
<dbReference type="Gene3D" id="2.10.260.10">
    <property type="match status" value="1"/>
</dbReference>
<evidence type="ECO:0000256" key="1">
    <source>
        <dbReference type="PROSITE-ProRule" id="PRU01076"/>
    </source>
</evidence>
<dbReference type="KEGG" id="pmar:B0X71_19990"/>
<sequence length="94" mass="10553">MKSTGVTRKVDQLGRIVIPKELRKTMEIDIGSPLEIYVEDEYILLKKYSAYGECLITGEITKANKEYAPGLTLSPEGAQILLEQLQNMNDHNPS</sequence>
<dbReference type="InterPro" id="IPR007159">
    <property type="entry name" value="SpoVT-AbrB_dom"/>
</dbReference>
<evidence type="ECO:0000313" key="3">
    <source>
        <dbReference type="EMBL" id="AQQ55444.1"/>
    </source>
</evidence>
<dbReference type="InterPro" id="IPR052731">
    <property type="entry name" value="B_subtilis_Trans_State_Reg"/>
</dbReference>
<accession>A0A1Q2L501</accession>
<keyword evidence="4" id="KW-1185">Reference proteome</keyword>
<geneLocation type="plasmid" evidence="3 4">
    <name>unnamed1</name>
</geneLocation>
<gene>
    <name evidence="3" type="ORF">B0X71_19990</name>
</gene>
<protein>
    <submittedName>
        <fullName evidence="3">AbrB family transcriptional regulator</fullName>
    </submittedName>
</protein>
<dbReference type="InterPro" id="IPR037914">
    <property type="entry name" value="SpoVT-AbrB_sf"/>
</dbReference>